<dbReference type="SUPFAM" id="SSF46689">
    <property type="entry name" value="Homeodomain-like"/>
    <property type="match status" value="1"/>
</dbReference>
<dbReference type="InterPro" id="IPR017970">
    <property type="entry name" value="Homeobox_CS"/>
</dbReference>
<sequence length="294" mass="34081">MNNYNSENETNRTEELKVNRMKTSSTVTSDFFIENLLSGKHSLPSGQDWTMVSRRVFTHATFPKLYEKNCKSYNIGGTSCSVSDSHVWLQHPSCSNQWSVTSDNNTVDNEELESSTREEMENYQEGCQSESEETIGRCHPSEERKKRQRTTFTATQIKTLESEFERNRYLSVSKRMQLSKTLQLTETQIKIWFQNRRTKWKRMYTNDLEVLAQHYYQSLGMFTTRPMFIGDRLWLFSCLPGHLNPNRGLSGHPSLCDVDPLSTTQLSSILDHSGLTYFGPSPKRHDSTELRSAR</sequence>
<dbReference type="Gene3D" id="1.10.10.60">
    <property type="entry name" value="Homeodomain-like"/>
    <property type="match status" value="1"/>
</dbReference>
<dbReference type="InterPro" id="IPR009057">
    <property type="entry name" value="Homeodomain-like_sf"/>
</dbReference>
<organism evidence="9 10">
    <name type="scientific">Limulus polyphemus</name>
    <name type="common">Atlantic horseshoe crab</name>
    <dbReference type="NCBI Taxonomy" id="6850"/>
    <lineage>
        <taxon>Eukaryota</taxon>
        <taxon>Metazoa</taxon>
        <taxon>Ecdysozoa</taxon>
        <taxon>Arthropoda</taxon>
        <taxon>Chelicerata</taxon>
        <taxon>Merostomata</taxon>
        <taxon>Xiphosura</taxon>
        <taxon>Limulidae</taxon>
        <taxon>Limulus</taxon>
    </lineage>
</organism>
<feature type="compositionally biased region" description="Basic and acidic residues" evidence="7">
    <location>
        <begin position="9"/>
        <end position="18"/>
    </location>
</feature>
<dbReference type="SMART" id="SM00389">
    <property type="entry name" value="HOX"/>
    <property type="match status" value="1"/>
</dbReference>
<evidence type="ECO:0000256" key="4">
    <source>
        <dbReference type="ARBA" id="ARBA00023242"/>
    </source>
</evidence>
<dbReference type="PANTHER" id="PTHR24333">
    <property type="entry name" value="HOMEO BOX HB9 LIKE A-RELATED"/>
    <property type="match status" value="1"/>
</dbReference>
<dbReference type="InterPro" id="IPR050848">
    <property type="entry name" value="Homeobox_TF"/>
</dbReference>
<evidence type="ECO:0000256" key="3">
    <source>
        <dbReference type="ARBA" id="ARBA00023155"/>
    </source>
</evidence>
<proteinExistence type="predicted"/>
<dbReference type="InterPro" id="IPR001356">
    <property type="entry name" value="HD"/>
</dbReference>
<evidence type="ECO:0000256" key="1">
    <source>
        <dbReference type="ARBA" id="ARBA00004123"/>
    </source>
</evidence>
<dbReference type="PRINTS" id="PR00024">
    <property type="entry name" value="HOMEOBOX"/>
</dbReference>
<dbReference type="PROSITE" id="PS00027">
    <property type="entry name" value="HOMEOBOX_1"/>
    <property type="match status" value="1"/>
</dbReference>
<comment type="subcellular location">
    <subcellularLocation>
        <location evidence="1 5 6">Nucleus</location>
    </subcellularLocation>
</comment>
<dbReference type="InterPro" id="IPR020479">
    <property type="entry name" value="HD_metazoa"/>
</dbReference>
<evidence type="ECO:0000259" key="8">
    <source>
        <dbReference type="PROSITE" id="PS50071"/>
    </source>
</evidence>
<evidence type="ECO:0000256" key="5">
    <source>
        <dbReference type="PROSITE-ProRule" id="PRU00108"/>
    </source>
</evidence>
<gene>
    <name evidence="10" type="primary">LOC111087021</name>
</gene>
<keyword evidence="2 5" id="KW-0238">DNA-binding</keyword>
<protein>
    <submittedName>
        <fullName evidence="10">Homeobox protein HMX1-like</fullName>
    </submittedName>
</protein>
<dbReference type="RefSeq" id="XP_022247835.1">
    <property type="nucleotide sequence ID" value="XM_022392127.1"/>
</dbReference>
<dbReference type="Proteomes" id="UP000694941">
    <property type="component" value="Unplaced"/>
</dbReference>
<accession>A0ABM1SW29</accession>
<dbReference type="Pfam" id="PF00046">
    <property type="entry name" value="Homeodomain"/>
    <property type="match status" value="1"/>
</dbReference>
<evidence type="ECO:0000256" key="2">
    <source>
        <dbReference type="ARBA" id="ARBA00023125"/>
    </source>
</evidence>
<dbReference type="GeneID" id="111087021"/>
<keyword evidence="3 5" id="KW-0371">Homeobox</keyword>
<dbReference type="PROSITE" id="PS50071">
    <property type="entry name" value="HOMEOBOX_2"/>
    <property type="match status" value="1"/>
</dbReference>
<evidence type="ECO:0000313" key="10">
    <source>
        <dbReference type="RefSeq" id="XP_022247835.1"/>
    </source>
</evidence>
<feature type="DNA-binding region" description="Homeobox" evidence="5">
    <location>
        <begin position="145"/>
        <end position="204"/>
    </location>
</feature>
<reference evidence="10" key="1">
    <citation type="submission" date="2025-08" db="UniProtKB">
        <authorList>
            <consortium name="RefSeq"/>
        </authorList>
    </citation>
    <scope>IDENTIFICATION</scope>
    <source>
        <tissue evidence="10">Muscle</tissue>
    </source>
</reference>
<evidence type="ECO:0000313" key="9">
    <source>
        <dbReference type="Proteomes" id="UP000694941"/>
    </source>
</evidence>
<dbReference type="CDD" id="cd00086">
    <property type="entry name" value="homeodomain"/>
    <property type="match status" value="1"/>
</dbReference>
<feature type="region of interest" description="Disordered" evidence="7">
    <location>
        <begin position="1"/>
        <end position="20"/>
    </location>
</feature>
<dbReference type="PANTHER" id="PTHR24333:SF5">
    <property type="entry name" value="VENT HOMEOBOX"/>
    <property type="match status" value="1"/>
</dbReference>
<feature type="domain" description="Homeobox" evidence="8">
    <location>
        <begin position="143"/>
        <end position="203"/>
    </location>
</feature>
<evidence type="ECO:0000256" key="6">
    <source>
        <dbReference type="RuleBase" id="RU000682"/>
    </source>
</evidence>
<keyword evidence="4 5" id="KW-0539">Nucleus</keyword>
<name>A0ABM1SW29_LIMPO</name>
<evidence type="ECO:0000256" key="7">
    <source>
        <dbReference type="SAM" id="MobiDB-lite"/>
    </source>
</evidence>
<keyword evidence="9" id="KW-1185">Reference proteome</keyword>